<dbReference type="SUPFAM" id="SSF56529">
    <property type="entry name" value="FAH"/>
    <property type="match status" value="1"/>
</dbReference>
<comment type="caution">
    <text evidence="1">The sequence shown here is derived from an EMBL/GenBank/DDBJ whole genome shotgun (WGS) entry which is preliminary data.</text>
</comment>
<dbReference type="PANTHER" id="PTHR30143:SF0">
    <property type="entry name" value="2-KETO-4-PENTENOATE HYDRATASE"/>
    <property type="match status" value="1"/>
</dbReference>
<dbReference type="InterPro" id="IPR050772">
    <property type="entry name" value="Hydratase-Decarb/MhpD_sf"/>
</dbReference>
<dbReference type="Gene3D" id="3.90.850.10">
    <property type="entry name" value="Fumarylacetoacetase-like, C-terminal domain"/>
    <property type="match status" value="1"/>
</dbReference>
<dbReference type="AlphaFoldDB" id="A0A125QSB5"/>
<keyword evidence="2" id="KW-1185">Reference proteome</keyword>
<dbReference type="Proteomes" id="UP000064189">
    <property type="component" value="Unassembled WGS sequence"/>
</dbReference>
<dbReference type="RefSeq" id="WP_061141548.1">
    <property type="nucleotide sequence ID" value="NZ_LNNH01000012.1"/>
</dbReference>
<protein>
    <submittedName>
        <fullName evidence="1">4-oxalocrotonate decarboxylase</fullName>
    </submittedName>
</protein>
<dbReference type="GO" id="GO:0005737">
    <property type="term" value="C:cytoplasm"/>
    <property type="evidence" value="ECO:0007669"/>
    <property type="project" value="TreeGrafter"/>
</dbReference>
<dbReference type="PANTHER" id="PTHR30143">
    <property type="entry name" value="ACID HYDRATASE"/>
    <property type="match status" value="1"/>
</dbReference>
<evidence type="ECO:0000313" key="1">
    <source>
        <dbReference type="EMBL" id="KWW21195.1"/>
    </source>
</evidence>
<gene>
    <name evidence="1" type="ORF">AS888_16450</name>
</gene>
<dbReference type="EMBL" id="LNNH01000012">
    <property type="protein sequence ID" value="KWW21195.1"/>
    <property type="molecule type" value="Genomic_DNA"/>
</dbReference>
<accession>A0A125QSB5</accession>
<organism evidence="1 2">
    <name type="scientific">Peribacillus simplex</name>
    <dbReference type="NCBI Taxonomy" id="1478"/>
    <lineage>
        <taxon>Bacteria</taxon>
        <taxon>Bacillati</taxon>
        <taxon>Bacillota</taxon>
        <taxon>Bacilli</taxon>
        <taxon>Bacillales</taxon>
        <taxon>Bacillaceae</taxon>
        <taxon>Peribacillus</taxon>
    </lineage>
</organism>
<reference evidence="1 2" key="1">
    <citation type="submission" date="2015-11" db="EMBL/GenBank/DDBJ databases">
        <title>Genome Sequence of Bacillus simplex strain VanAntwerpen2.</title>
        <authorList>
            <person name="Couger M.B."/>
        </authorList>
    </citation>
    <scope>NUCLEOTIDE SEQUENCE [LARGE SCALE GENOMIC DNA]</scope>
    <source>
        <strain evidence="1 2">VanAntwerpen02</strain>
    </source>
</reference>
<dbReference type="InterPro" id="IPR036663">
    <property type="entry name" value="Fumarylacetoacetase_C_sf"/>
</dbReference>
<sequence length="257" mass="28442">MKLVQLAKHVAESQRNGYEMDKLTLSNPELTVNQAYEIQKLSINETLTGDNKFIGWKMGLTSKVKQQQVGVEEAIYGRLTSAMELNNPYLKVGEFIHPRVEPEFAFLFKGELKGANITAKDVWPAVECVFLALEVIDSRYKNFSFTLTDVVADNASSAKILLSNQAFSPYHTDWALAEVMLFQNGEMQKKGLGEAVLDHPIHSIVELVKMISREGLSIQAGMIVLVGGITDAISIQANDEIIADYGKLGKLTLHVIA</sequence>
<evidence type="ECO:0000313" key="2">
    <source>
        <dbReference type="Proteomes" id="UP000064189"/>
    </source>
</evidence>
<proteinExistence type="predicted"/>
<dbReference type="GO" id="GO:0008684">
    <property type="term" value="F:2-oxopent-4-enoate hydratase activity"/>
    <property type="evidence" value="ECO:0007669"/>
    <property type="project" value="TreeGrafter"/>
</dbReference>
<name>A0A125QSB5_9BACI</name>